<dbReference type="PANTHER" id="PTHR35797:SF1">
    <property type="entry name" value="PROTEASE"/>
    <property type="match status" value="1"/>
</dbReference>
<feature type="domain" description="CAAX prenyl protease 2/Lysostaphin resistance protein A-like" evidence="3">
    <location>
        <begin position="160"/>
        <end position="262"/>
    </location>
</feature>
<reference evidence="4 5" key="1">
    <citation type="submission" date="2019-07" db="EMBL/GenBank/DDBJ databases">
        <title>Whole genome shotgun sequence of Cellulomonas aerilata NBRC 106308.</title>
        <authorList>
            <person name="Hosoyama A."/>
            <person name="Uohara A."/>
            <person name="Ohji S."/>
            <person name="Ichikawa N."/>
        </authorList>
    </citation>
    <scope>NUCLEOTIDE SEQUENCE [LARGE SCALE GENOMIC DNA]</scope>
    <source>
        <strain evidence="4 5">NBRC 106308</strain>
    </source>
</reference>
<dbReference type="Pfam" id="PF02517">
    <property type="entry name" value="Rce1-like"/>
    <property type="match status" value="1"/>
</dbReference>
<keyword evidence="2" id="KW-0472">Membrane</keyword>
<dbReference type="PANTHER" id="PTHR35797">
    <property type="entry name" value="PROTEASE-RELATED"/>
    <property type="match status" value="1"/>
</dbReference>
<evidence type="ECO:0000313" key="4">
    <source>
        <dbReference type="EMBL" id="GEO33145.1"/>
    </source>
</evidence>
<name>A0A512D9P4_9CELL</name>
<evidence type="ECO:0000256" key="2">
    <source>
        <dbReference type="SAM" id="Phobius"/>
    </source>
</evidence>
<feature type="transmembrane region" description="Helical" evidence="2">
    <location>
        <begin position="124"/>
        <end position="148"/>
    </location>
</feature>
<evidence type="ECO:0000259" key="3">
    <source>
        <dbReference type="Pfam" id="PF02517"/>
    </source>
</evidence>
<feature type="compositionally biased region" description="Polar residues" evidence="1">
    <location>
        <begin position="1"/>
        <end position="12"/>
    </location>
</feature>
<evidence type="ECO:0000256" key="1">
    <source>
        <dbReference type="SAM" id="MobiDB-lite"/>
    </source>
</evidence>
<dbReference type="Proteomes" id="UP000321181">
    <property type="component" value="Unassembled WGS sequence"/>
</dbReference>
<feature type="transmembrane region" description="Helical" evidence="2">
    <location>
        <begin position="45"/>
        <end position="65"/>
    </location>
</feature>
<dbReference type="InterPro" id="IPR042150">
    <property type="entry name" value="MmRce1-like"/>
</dbReference>
<keyword evidence="5" id="KW-1185">Reference proteome</keyword>
<sequence length="325" mass="33735">MTTLSNPRSNSRSDPAPDPSTTPDAERVDAGPPRRGDRPAARTEIAVFLGTVAVLVTGTTAIGLAEGVDVSRIDEAGALGQAAMYGQAAVPGIAALVARRVTRGRSRGAGLGFRRPPLRALGRAWLYAVATVLGAAGLVWATGLAGFASGALGPQVLLGLTVLVVPYLLLALAEDVGWRGLLVTRLAEIAGPRTVVLVGGLAWSAFHWPLMLVLGGAPDGVPIWFGILTFTAGGTLLGAVLASMQLRWGIWPGVLAHAVVNATAYHVVAPLTQERPLTGWFASETGLMAVLAGVVGVVVWWRLHPLVRTPDGRTVAGDRRSDRLG</sequence>
<dbReference type="EMBL" id="BJYY01000002">
    <property type="protein sequence ID" value="GEO33145.1"/>
    <property type="molecule type" value="Genomic_DNA"/>
</dbReference>
<feature type="transmembrane region" description="Helical" evidence="2">
    <location>
        <begin position="223"/>
        <end position="242"/>
    </location>
</feature>
<feature type="transmembrane region" description="Helical" evidence="2">
    <location>
        <begin position="77"/>
        <end position="98"/>
    </location>
</feature>
<feature type="transmembrane region" description="Helical" evidence="2">
    <location>
        <begin position="280"/>
        <end position="303"/>
    </location>
</feature>
<feature type="region of interest" description="Disordered" evidence="1">
    <location>
        <begin position="1"/>
        <end position="38"/>
    </location>
</feature>
<comment type="caution">
    <text evidence="4">The sequence shown here is derived from an EMBL/GenBank/DDBJ whole genome shotgun (WGS) entry which is preliminary data.</text>
</comment>
<dbReference type="InterPro" id="IPR003675">
    <property type="entry name" value="Rce1/LyrA-like_dom"/>
</dbReference>
<proteinExistence type="predicted"/>
<dbReference type="GO" id="GO:0004175">
    <property type="term" value="F:endopeptidase activity"/>
    <property type="evidence" value="ECO:0007669"/>
    <property type="project" value="UniProtKB-ARBA"/>
</dbReference>
<evidence type="ECO:0000313" key="5">
    <source>
        <dbReference type="Proteomes" id="UP000321181"/>
    </source>
</evidence>
<feature type="transmembrane region" description="Helical" evidence="2">
    <location>
        <begin position="249"/>
        <end position="268"/>
    </location>
</feature>
<protein>
    <recommendedName>
        <fullName evidence="3">CAAX prenyl protease 2/Lysostaphin resistance protein A-like domain-containing protein</fullName>
    </recommendedName>
</protein>
<gene>
    <name evidence="4" type="ORF">CAE01nite_08700</name>
</gene>
<accession>A0A512D9P4</accession>
<dbReference type="GO" id="GO:0080120">
    <property type="term" value="P:CAAX-box protein maturation"/>
    <property type="evidence" value="ECO:0007669"/>
    <property type="project" value="UniProtKB-ARBA"/>
</dbReference>
<keyword evidence="2" id="KW-1133">Transmembrane helix</keyword>
<organism evidence="4 5">
    <name type="scientific">Cellulomonas aerilata</name>
    <dbReference type="NCBI Taxonomy" id="515326"/>
    <lineage>
        <taxon>Bacteria</taxon>
        <taxon>Bacillati</taxon>
        <taxon>Actinomycetota</taxon>
        <taxon>Actinomycetes</taxon>
        <taxon>Micrococcales</taxon>
        <taxon>Cellulomonadaceae</taxon>
        <taxon>Cellulomonas</taxon>
    </lineage>
</organism>
<feature type="transmembrane region" description="Helical" evidence="2">
    <location>
        <begin position="194"/>
        <end position="217"/>
    </location>
</feature>
<dbReference type="RefSeq" id="WP_186816411.1">
    <property type="nucleotide sequence ID" value="NZ_BAAARM010000001.1"/>
</dbReference>
<feature type="compositionally biased region" description="Basic and acidic residues" evidence="1">
    <location>
        <begin position="24"/>
        <end position="38"/>
    </location>
</feature>
<dbReference type="AlphaFoldDB" id="A0A512D9P4"/>
<keyword evidence="2" id="KW-0812">Transmembrane</keyword>
<feature type="transmembrane region" description="Helical" evidence="2">
    <location>
        <begin position="154"/>
        <end position="173"/>
    </location>
</feature>